<dbReference type="Gene3D" id="3.30.300.30">
    <property type="match status" value="1"/>
</dbReference>
<reference evidence="5 6" key="1">
    <citation type="submission" date="2016-07" db="EMBL/GenBank/DDBJ databases">
        <title>Pervasive Adenine N6-methylation of Active Genes in Fungi.</title>
        <authorList>
            <consortium name="DOE Joint Genome Institute"/>
            <person name="Mondo S.J."/>
            <person name="Dannebaum R.O."/>
            <person name="Kuo R.C."/>
            <person name="Labutti K."/>
            <person name="Haridas S."/>
            <person name="Kuo A."/>
            <person name="Salamov A."/>
            <person name="Ahrendt S.R."/>
            <person name="Lipzen A."/>
            <person name="Sullivan W."/>
            <person name="Andreopoulos W.B."/>
            <person name="Clum A."/>
            <person name="Lindquist E."/>
            <person name="Daum C."/>
            <person name="Ramamoorthy G.K."/>
            <person name="Gryganskyi A."/>
            <person name="Culley D."/>
            <person name="Magnuson J.K."/>
            <person name="James T.Y."/>
            <person name="O'Malley M.A."/>
            <person name="Stajich J.E."/>
            <person name="Spatafora J.W."/>
            <person name="Visel A."/>
            <person name="Grigoriev I.V."/>
        </authorList>
    </citation>
    <scope>NUCLEOTIDE SEQUENCE [LARGE SCALE GENOMIC DNA]</scope>
    <source>
        <strain evidence="5 6">12-1054</strain>
    </source>
</reference>
<accession>A0A1Y2FGT4</accession>
<dbReference type="InterPro" id="IPR042099">
    <property type="entry name" value="ANL_N_sf"/>
</dbReference>
<evidence type="ECO:0000259" key="3">
    <source>
        <dbReference type="Pfam" id="PF00501"/>
    </source>
</evidence>
<dbReference type="EMBL" id="MCFI01000008">
    <property type="protein sequence ID" value="ORY83158.1"/>
    <property type="molecule type" value="Genomic_DNA"/>
</dbReference>
<dbReference type="PANTHER" id="PTHR24096">
    <property type="entry name" value="LONG-CHAIN-FATTY-ACID--COA LIGASE"/>
    <property type="match status" value="1"/>
</dbReference>
<organism evidence="5 6">
    <name type="scientific">Protomyces lactucae-debilis</name>
    <dbReference type="NCBI Taxonomy" id="2754530"/>
    <lineage>
        <taxon>Eukaryota</taxon>
        <taxon>Fungi</taxon>
        <taxon>Dikarya</taxon>
        <taxon>Ascomycota</taxon>
        <taxon>Taphrinomycotina</taxon>
        <taxon>Taphrinomycetes</taxon>
        <taxon>Taphrinales</taxon>
        <taxon>Protomycetaceae</taxon>
        <taxon>Protomyces</taxon>
    </lineage>
</organism>
<dbReference type="GeneID" id="63784298"/>
<feature type="domain" description="AMP-binding enzyme C-terminal" evidence="4">
    <location>
        <begin position="466"/>
        <end position="552"/>
    </location>
</feature>
<dbReference type="Pfam" id="PF13193">
    <property type="entry name" value="AMP-binding_C"/>
    <property type="match status" value="1"/>
</dbReference>
<protein>
    <recommendedName>
        <fullName evidence="7">Acetyl-CoA synthetase-like protein</fullName>
    </recommendedName>
</protein>
<dbReference type="SUPFAM" id="SSF56801">
    <property type="entry name" value="Acetyl-CoA synthetase-like"/>
    <property type="match status" value="1"/>
</dbReference>
<dbReference type="InterPro" id="IPR045851">
    <property type="entry name" value="AMP-bd_C_sf"/>
</dbReference>
<evidence type="ECO:0000256" key="1">
    <source>
        <dbReference type="ARBA" id="ARBA00006432"/>
    </source>
</evidence>
<dbReference type="Proteomes" id="UP000193685">
    <property type="component" value="Unassembled WGS sequence"/>
</dbReference>
<dbReference type="STRING" id="56484.A0A1Y2FGT4"/>
<dbReference type="InterPro" id="IPR025110">
    <property type="entry name" value="AMP-bd_C"/>
</dbReference>
<dbReference type="OrthoDB" id="6509636at2759"/>
<dbReference type="Pfam" id="PF00501">
    <property type="entry name" value="AMP-binding"/>
    <property type="match status" value="1"/>
</dbReference>
<evidence type="ECO:0000259" key="4">
    <source>
        <dbReference type="Pfam" id="PF13193"/>
    </source>
</evidence>
<evidence type="ECO:0008006" key="7">
    <source>
        <dbReference type="Google" id="ProtNLM"/>
    </source>
</evidence>
<evidence type="ECO:0000313" key="5">
    <source>
        <dbReference type="EMBL" id="ORY83158.1"/>
    </source>
</evidence>
<feature type="domain" description="AMP-dependent synthetase/ligase" evidence="3">
    <location>
        <begin position="23"/>
        <end position="414"/>
    </location>
</feature>
<comment type="caution">
    <text evidence="5">The sequence shown here is derived from an EMBL/GenBank/DDBJ whole genome shotgun (WGS) entry which is preliminary data.</text>
</comment>
<dbReference type="AlphaFoldDB" id="A0A1Y2FGT4"/>
<name>A0A1Y2FGT4_PROLT</name>
<comment type="similarity">
    <text evidence="1">Belongs to the ATP-dependent AMP-binding enzyme family.</text>
</comment>
<dbReference type="Gene3D" id="3.40.50.12780">
    <property type="entry name" value="N-terminal domain of ligase-like"/>
    <property type="match status" value="1"/>
</dbReference>
<keyword evidence="6" id="KW-1185">Reference proteome</keyword>
<evidence type="ECO:0000256" key="2">
    <source>
        <dbReference type="ARBA" id="ARBA00022598"/>
    </source>
</evidence>
<gene>
    <name evidence="5" type="ORF">BCR37DRAFT_346574</name>
</gene>
<dbReference type="OMA" id="ELVCCAT"/>
<dbReference type="GO" id="GO:0016405">
    <property type="term" value="F:CoA-ligase activity"/>
    <property type="evidence" value="ECO:0007669"/>
    <property type="project" value="TreeGrafter"/>
</dbReference>
<keyword evidence="2" id="KW-0436">Ligase</keyword>
<sequence>MPLSTPFKAPAIPTTDVLSLLFDKPATGFPIDRVIFKGAQASASPLSYRNLRTSMRKIGFNLQQKAQVRKGDRVGILSLHGTHYPCLLFGVLCAGAQVVPMNPMLLTNDVINYIKVTGLKTIIVDDMFYKTIEGVLPHYPGLTVIVRGRVPPSKSGKPHMSFDELLGGSSELAWPRGPAVNKSTAFICFSSGTGGLPKAVTLTHENIVANQHMFYYAAQHARHMHEGKLHNIIVSAFPPFHAAGIWGSMIDPAYAGATSVLMPSFTLPLFLQLVKENKPTDLGLAPPIVLLLTTSPAVEGYDFSSVERLNVGAAPLSKELADACVARLNPKARLRQVWGMTELVCCATTFCMLDDSAAKARPGAVGFPLPGLEMKLVNPENGEEIHPAAQIDPVQESQRGEILVRGPSVFAGYLGMPKAEMAQYFTDDGFYRTGDIGVADQQGCIWIVDRIKELIKSSGFQVAPAEVEGILLSHADIVDCAVVGVPDRRKQGTSEKVRAYIVLRPGSDLKQMDPELCKRKIKAWYNPQVMGYKRLVGGIRFVDAIEKSPSGKILRRLLRDQIALEEAAKAQAKL</sequence>
<evidence type="ECO:0000313" key="6">
    <source>
        <dbReference type="Proteomes" id="UP000193685"/>
    </source>
</evidence>
<dbReference type="InterPro" id="IPR000873">
    <property type="entry name" value="AMP-dep_synth/lig_dom"/>
</dbReference>
<dbReference type="PANTHER" id="PTHR24096:SF149">
    <property type="entry name" value="AMP-BINDING DOMAIN-CONTAINING PROTEIN-RELATED"/>
    <property type="match status" value="1"/>
</dbReference>
<dbReference type="RefSeq" id="XP_040725739.1">
    <property type="nucleotide sequence ID" value="XM_040867699.1"/>
</dbReference>
<dbReference type="GO" id="GO:0019748">
    <property type="term" value="P:secondary metabolic process"/>
    <property type="evidence" value="ECO:0007669"/>
    <property type="project" value="TreeGrafter"/>
</dbReference>
<proteinExistence type="inferred from homology"/>